<organism evidence="1">
    <name type="scientific">hydrothermal vent metagenome</name>
    <dbReference type="NCBI Taxonomy" id="652676"/>
    <lineage>
        <taxon>unclassified sequences</taxon>
        <taxon>metagenomes</taxon>
        <taxon>ecological metagenomes</taxon>
    </lineage>
</organism>
<gene>
    <name evidence="1" type="ORF">MNBD_GAMMA15-1341</name>
</gene>
<accession>A0A3B0YZG4</accession>
<dbReference type="EMBL" id="UOFN01000034">
    <property type="protein sequence ID" value="VAW74344.1"/>
    <property type="molecule type" value="Genomic_DNA"/>
</dbReference>
<dbReference type="AlphaFoldDB" id="A0A3B0YZG4"/>
<name>A0A3B0YZG4_9ZZZZ</name>
<reference evidence="1" key="1">
    <citation type="submission" date="2018-06" db="EMBL/GenBank/DDBJ databases">
        <authorList>
            <person name="Zhirakovskaya E."/>
        </authorList>
    </citation>
    <scope>NUCLEOTIDE SEQUENCE</scope>
</reference>
<sequence length="132" mass="14414">MNETKNNTPTLTVVIDGQPHLEYDRGKTLPTQQLAYLDRMDLKMDEGVALGGETVAQPDRLQRAQFVALHLLEAMQDGDDALIAASCAYLANRLPDLHQVKASLNGGAVSAELVFDEAYTKEVAVDFSPRLS</sequence>
<evidence type="ECO:0000313" key="1">
    <source>
        <dbReference type="EMBL" id="VAW74344.1"/>
    </source>
</evidence>
<protein>
    <submittedName>
        <fullName evidence="1">Uncharacterized protein</fullName>
    </submittedName>
</protein>
<proteinExistence type="predicted"/>